<dbReference type="GO" id="GO:0009897">
    <property type="term" value="C:external side of plasma membrane"/>
    <property type="evidence" value="ECO:0007669"/>
    <property type="project" value="TreeGrafter"/>
</dbReference>
<reference evidence="11" key="1">
    <citation type="submission" date="2025-08" db="UniProtKB">
        <authorList>
            <consortium name="RefSeq"/>
        </authorList>
    </citation>
    <scope>IDENTIFICATION</scope>
    <source>
        <tissue evidence="11">Spleen</tissue>
    </source>
</reference>
<comment type="similarity">
    <text evidence="6">Belongs to the MHC class I family.</text>
</comment>
<feature type="chain" id="PRO_5027947783" evidence="8">
    <location>
        <begin position="21"/>
        <end position="244"/>
    </location>
</feature>
<evidence type="ECO:0000256" key="1">
    <source>
        <dbReference type="ARBA" id="ARBA00004370"/>
    </source>
</evidence>
<dbReference type="PANTHER" id="PTHR16675:SF64">
    <property type="entry name" value="RETINOIC ACID EARLY TRANSCRIPT 1E"/>
    <property type="match status" value="1"/>
</dbReference>
<dbReference type="InterPro" id="IPR011161">
    <property type="entry name" value="MHC_I-like_Ag-recog"/>
</dbReference>
<feature type="transmembrane region" description="Helical" evidence="7">
    <location>
        <begin position="226"/>
        <end position="242"/>
    </location>
</feature>
<dbReference type="GO" id="GO:0005615">
    <property type="term" value="C:extracellular space"/>
    <property type="evidence" value="ECO:0007669"/>
    <property type="project" value="TreeGrafter"/>
</dbReference>
<dbReference type="GeneID" id="110199312"/>
<dbReference type="GO" id="GO:0002476">
    <property type="term" value="P:antigen processing and presentation of endogenous peptide antigen via MHC class Ib"/>
    <property type="evidence" value="ECO:0007669"/>
    <property type="project" value="TreeGrafter"/>
</dbReference>
<keyword evidence="10" id="KW-1185">Reference proteome</keyword>
<evidence type="ECO:0000256" key="5">
    <source>
        <dbReference type="ARBA" id="ARBA00023180"/>
    </source>
</evidence>
<protein>
    <submittedName>
        <fullName evidence="11">H-2 class I histocompatibility antigen, D-D alpha chain-like isoform X1</fullName>
    </submittedName>
</protein>
<dbReference type="PRINTS" id="PR01638">
    <property type="entry name" value="MHCCLASSI"/>
</dbReference>
<evidence type="ECO:0000256" key="4">
    <source>
        <dbReference type="ARBA" id="ARBA00023157"/>
    </source>
</evidence>
<proteinExistence type="inferred from homology"/>
<feature type="signal peptide" evidence="8">
    <location>
        <begin position="1"/>
        <end position="20"/>
    </location>
</feature>
<evidence type="ECO:0000256" key="6">
    <source>
        <dbReference type="RuleBase" id="RU004439"/>
    </source>
</evidence>
<name>A0A6P5J6C2_PHACI</name>
<keyword evidence="7" id="KW-0812">Transmembrane</keyword>
<organism evidence="10 11">
    <name type="scientific">Phascolarctos cinereus</name>
    <name type="common">Koala</name>
    <dbReference type="NCBI Taxonomy" id="38626"/>
    <lineage>
        <taxon>Eukaryota</taxon>
        <taxon>Metazoa</taxon>
        <taxon>Chordata</taxon>
        <taxon>Craniata</taxon>
        <taxon>Vertebrata</taxon>
        <taxon>Euteleostomi</taxon>
        <taxon>Mammalia</taxon>
        <taxon>Metatheria</taxon>
        <taxon>Diprotodontia</taxon>
        <taxon>Phascolarctidae</taxon>
        <taxon>Phascolarctos</taxon>
    </lineage>
</organism>
<evidence type="ECO:0000256" key="3">
    <source>
        <dbReference type="ARBA" id="ARBA00023136"/>
    </source>
</evidence>
<dbReference type="AlphaFoldDB" id="A0A6P5J6C2"/>
<dbReference type="InterPro" id="IPR011162">
    <property type="entry name" value="MHC_I/II-like_Ag-recog"/>
</dbReference>
<dbReference type="Proteomes" id="UP000515140">
    <property type="component" value="Unplaced"/>
</dbReference>
<evidence type="ECO:0000313" key="11">
    <source>
        <dbReference type="RefSeq" id="XP_020829755.1"/>
    </source>
</evidence>
<keyword evidence="3 7" id="KW-0472">Membrane</keyword>
<dbReference type="PANTHER" id="PTHR16675">
    <property type="entry name" value="MHC CLASS I-RELATED"/>
    <property type="match status" value="1"/>
</dbReference>
<evidence type="ECO:0000256" key="7">
    <source>
        <dbReference type="SAM" id="Phobius"/>
    </source>
</evidence>
<dbReference type="Gene3D" id="3.30.500.10">
    <property type="entry name" value="MHC class I-like antigen recognition-like"/>
    <property type="match status" value="1"/>
</dbReference>
<sequence>MAPTRSAPFWFLTTPGIALAILNVLAVSSGSQKLWYNLTANFYPEQKQFSYMIHGYLNNRKILSCEVKCQNVDWKLLEKVDIEYLMKQEKELAEILWIIYQKTEKKERFYTLQVILGCELQMDGYTKGFWNYRYNGQDFLSLSLENLTWTVATPEAQEVKKTLEKNKSQLTIWAYILGHCAADLRNYQRQNPEKTAFFISETATPILYPRGSTTSGNMPTGTNDRAFTGIFTIISIIILVVVRM</sequence>
<keyword evidence="7" id="KW-1133">Transmembrane helix</keyword>
<dbReference type="SUPFAM" id="SSF54452">
    <property type="entry name" value="MHC antigen-recognition domain"/>
    <property type="match status" value="1"/>
</dbReference>
<dbReference type="GO" id="GO:0046703">
    <property type="term" value="F:natural killer cell lectin-like receptor binding"/>
    <property type="evidence" value="ECO:0007669"/>
    <property type="project" value="UniProtKB-ARBA"/>
</dbReference>
<dbReference type="GO" id="GO:0006955">
    <property type="term" value="P:immune response"/>
    <property type="evidence" value="ECO:0007669"/>
    <property type="project" value="TreeGrafter"/>
</dbReference>
<dbReference type="Pfam" id="PF00129">
    <property type="entry name" value="MHC_I"/>
    <property type="match status" value="1"/>
</dbReference>
<keyword evidence="5" id="KW-0325">Glycoprotein</keyword>
<evidence type="ECO:0000256" key="8">
    <source>
        <dbReference type="SAM" id="SignalP"/>
    </source>
</evidence>
<dbReference type="GO" id="GO:0002486">
    <property type="term" value="P:antigen processing and presentation of endogenous peptide antigen via MHC class I via ER pathway, TAP-independent"/>
    <property type="evidence" value="ECO:0007669"/>
    <property type="project" value="TreeGrafter"/>
</dbReference>
<keyword evidence="4" id="KW-1015">Disulfide bond</keyword>
<accession>A0A6P5J6C2</accession>
<dbReference type="RefSeq" id="XP_020829755.1">
    <property type="nucleotide sequence ID" value="XM_020974096.1"/>
</dbReference>
<comment type="subcellular location">
    <subcellularLocation>
        <location evidence="1">Membrane</location>
    </subcellularLocation>
</comment>
<evidence type="ECO:0000313" key="10">
    <source>
        <dbReference type="Proteomes" id="UP000515140"/>
    </source>
</evidence>
<dbReference type="InterPro" id="IPR001039">
    <property type="entry name" value="MHC_I_a_a1/a2"/>
</dbReference>
<dbReference type="KEGG" id="pcw:110199312"/>
<evidence type="ECO:0000256" key="2">
    <source>
        <dbReference type="ARBA" id="ARBA00022729"/>
    </source>
</evidence>
<dbReference type="GO" id="GO:0001916">
    <property type="term" value="P:positive regulation of T cell mediated cytotoxicity"/>
    <property type="evidence" value="ECO:0007669"/>
    <property type="project" value="TreeGrafter"/>
</dbReference>
<dbReference type="InParanoid" id="A0A6P5J6C2"/>
<feature type="domain" description="MHC class I-like antigen recognition-like" evidence="9">
    <location>
        <begin position="88"/>
        <end position="190"/>
    </location>
</feature>
<dbReference type="InterPro" id="IPR037055">
    <property type="entry name" value="MHC_I-like_Ag-recog_sf"/>
</dbReference>
<gene>
    <name evidence="11" type="primary">LOC110199312</name>
</gene>
<dbReference type="InterPro" id="IPR050208">
    <property type="entry name" value="MHC_class-I_related"/>
</dbReference>
<evidence type="ECO:0000259" key="9">
    <source>
        <dbReference type="Pfam" id="PF00129"/>
    </source>
</evidence>
<keyword evidence="2 8" id="KW-0732">Signal</keyword>